<dbReference type="Pfam" id="PF01683">
    <property type="entry name" value="EB"/>
    <property type="match status" value="1"/>
</dbReference>
<dbReference type="PANTHER" id="PTHR39069:SF8">
    <property type="entry name" value="FI17111P1"/>
    <property type="match status" value="1"/>
</dbReference>
<dbReference type="InterPro" id="IPR006149">
    <property type="entry name" value="EB_dom"/>
</dbReference>
<comment type="caution">
    <text evidence="2">The sequence shown here is derived from an EMBL/GenBank/DDBJ whole genome shotgun (WGS) entry which is preliminary data.</text>
</comment>
<feature type="non-terminal residue" evidence="2">
    <location>
        <position position="1"/>
    </location>
</feature>
<dbReference type="EMBL" id="CAXITT010000156">
    <property type="protein sequence ID" value="CAL1533950.1"/>
    <property type="molecule type" value="Genomic_DNA"/>
</dbReference>
<organism evidence="2 3">
    <name type="scientific">Lymnaea stagnalis</name>
    <name type="common">Great pond snail</name>
    <name type="synonym">Helix stagnalis</name>
    <dbReference type="NCBI Taxonomy" id="6523"/>
    <lineage>
        <taxon>Eukaryota</taxon>
        <taxon>Metazoa</taxon>
        <taxon>Spiralia</taxon>
        <taxon>Lophotrochozoa</taxon>
        <taxon>Mollusca</taxon>
        <taxon>Gastropoda</taxon>
        <taxon>Heterobranchia</taxon>
        <taxon>Euthyneura</taxon>
        <taxon>Panpulmonata</taxon>
        <taxon>Hygrophila</taxon>
        <taxon>Lymnaeoidea</taxon>
        <taxon>Lymnaeidae</taxon>
        <taxon>Lymnaea</taxon>
    </lineage>
</organism>
<proteinExistence type="predicted"/>
<dbReference type="Gene3D" id="2.170.300.10">
    <property type="entry name" value="Tie2 ligand-binding domain superfamily"/>
    <property type="match status" value="1"/>
</dbReference>
<name>A0AAV2HKG5_LYMST</name>
<evidence type="ECO:0000313" key="2">
    <source>
        <dbReference type="EMBL" id="CAL1533950.1"/>
    </source>
</evidence>
<keyword evidence="3" id="KW-1185">Reference proteome</keyword>
<dbReference type="Proteomes" id="UP001497497">
    <property type="component" value="Unassembled WGS sequence"/>
</dbReference>
<dbReference type="PANTHER" id="PTHR39069">
    <property type="entry name" value="ECDYSONE-INDUCIBLE GENE E1, ISOFORM A"/>
    <property type="match status" value="1"/>
</dbReference>
<gene>
    <name evidence="2" type="ORF">GSLYS_00007910001</name>
</gene>
<dbReference type="AlphaFoldDB" id="A0AAV2HKG5"/>
<evidence type="ECO:0000313" key="3">
    <source>
        <dbReference type="Proteomes" id="UP001497497"/>
    </source>
</evidence>
<evidence type="ECO:0000259" key="1">
    <source>
        <dbReference type="Pfam" id="PF01683"/>
    </source>
</evidence>
<reference evidence="2 3" key="1">
    <citation type="submission" date="2024-04" db="EMBL/GenBank/DDBJ databases">
        <authorList>
            <consortium name="Genoscope - CEA"/>
            <person name="William W."/>
        </authorList>
    </citation>
    <scope>NUCLEOTIDE SEQUENCE [LARGE SCALE GENOMIC DNA]</scope>
</reference>
<sequence>SLDACVRRKVGDLNCKVDLDCGDAVNNSVCVVGGCQCKPGFYDDMNFTACVRRSIGAVCRTRQDCVVAVDKSLCSPERRCVCEPGHQSSADGKICSKRTIGSACQLERDCNASIPSSNCSLGVCQCFPGYDFETNNTQCVQAPTYIGEECFNTEQCRKIDPFSTCRQSGVNSTCRCPDDNYVATNWSMCIKLPALLEDPCASDENCSRSMLNSRCHMAVCSCLPRHIPNHNNTGCQPGKLWSYNVG</sequence>
<feature type="domain" description="EB" evidence="1">
    <location>
        <begin position="135"/>
        <end position="189"/>
    </location>
</feature>
<accession>A0AAV2HKG5</accession>
<protein>
    <recommendedName>
        <fullName evidence="1">EB domain-containing protein</fullName>
    </recommendedName>
</protein>